<comment type="caution">
    <text evidence="3">The sequence shown here is derived from an EMBL/GenBank/DDBJ whole genome shotgun (WGS) entry which is preliminary data.</text>
</comment>
<feature type="transmembrane region" description="Helical" evidence="2">
    <location>
        <begin position="129"/>
        <end position="151"/>
    </location>
</feature>
<keyword evidence="4" id="KW-1185">Reference proteome</keyword>
<evidence type="ECO:0000256" key="2">
    <source>
        <dbReference type="SAM" id="Phobius"/>
    </source>
</evidence>
<sequence length="191" mass="20033">MTEPPFDPYGTPLRPVNHPRQQPYPQQPHQQPYQQPPHQPPHPFGFPGRMREVDQSSTAVLRPAPVAVAFALWLLAALSWPLGTIAQALAGPGSLAGFGPVMTLFLTTCVALAGLWGAVALLRGSYHARLGLCGGALVLGVLALAAAVVAARGDAEPVPWVVSALRLALPAAAAVFSFLPGTRHYFAGNLG</sequence>
<dbReference type="Proteomes" id="UP001596220">
    <property type="component" value="Unassembled WGS sequence"/>
</dbReference>
<name>A0ABW1P2N6_9PSEU</name>
<feature type="region of interest" description="Disordered" evidence="1">
    <location>
        <begin position="1"/>
        <end position="49"/>
    </location>
</feature>
<feature type="transmembrane region" description="Helical" evidence="2">
    <location>
        <begin position="157"/>
        <end position="179"/>
    </location>
</feature>
<feature type="transmembrane region" description="Helical" evidence="2">
    <location>
        <begin position="102"/>
        <end position="122"/>
    </location>
</feature>
<dbReference type="EMBL" id="JBHSQO010000006">
    <property type="protein sequence ID" value="MFC6089345.1"/>
    <property type="molecule type" value="Genomic_DNA"/>
</dbReference>
<evidence type="ECO:0000256" key="1">
    <source>
        <dbReference type="SAM" id="MobiDB-lite"/>
    </source>
</evidence>
<evidence type="ECO:0000313" key="3">
    <source>
        <dbReference type="EMBL" id="MFC6089345.1"/>
    </source>
</evidence>
<evidence type="ECO:0000313" key="4">
    <source>
        <dbReference type="Proteomes" id="UP001596220"/>
    </source>
</evidence>
<dbReference type="RefSeq" id="WP_380634475.1">
    <property type="nucleotide sequence ID" value="NZ_JBHSQO010000006.1"/>
</dbReference>
<keyword evidence="2" id="KW-1133">Transmembrane helix</keyword>
<accession>A0ABW1P2N6</accession>
<organism evidence="3 4">
    <name type="scientific">Saccharothrix lopnurensis</name>
    <dbReference type="NCBI Taxonomy" id="1670621"/>
    <lineage>
        <taxon>Bacteria</taxon>
        <taxon>Bacillati</taxon>
        <taxon>Actinomycetota</taxon>
        <taxon>Actinomycetes</taxon>
        <taxon>Pseudonocardiales</taxon>
        <taxon>Pseudonocardiaceae</taxon>
        <taxon>Saccharothrix</taxon>
    </lineage>
</organism>
<gene>
    <name evidence="3" type="ORF">ACFP3R_08690</name>
</gene>
<feature type="transmembrane region" description="Helical" evidence="2">
    <location>
        <begin position="59"/>
        <end position="82"/>
    </location>
</feature>
<keyword evidence="2" id="KW-0472">Membrane</keyword>
<proteinExistence type="predicted"/>
<feature type="compositionally biased region" description="Low complexity" evidence="1">
    <location>
        <begin position="21"/>
        <end position="33"/>
    </location>
</feature>
<reference evidence="4" key="1">
    <citation type="journal article" date="2019" name="Int. J. Syst. Evol. Microbiol.">
        <title>The Global Catalogue of Microorganisms (GCM) 10K type strain sequencing project: providing services to taxonomists for standard genome sequencing and annotation.</title>
        <authorList>
            <consortium name="The Broad Institute Genomics Platform"/>
            <consortium name="The Broad Institute Genome Sequencing Center for Infectious Disease"/>
            <person name="Wu L."/>
            <person name="Ma J."/>
        </authorList>
    </citation>
    <scope>NUCLEOTIDE SEQUENCE [LARGE SCALE GENOMIC DNA]</scope>
    <source>
        <strain evidence="4">CGMCC 4.7246</strain>
    </source>
</reference>
<feature type="compositionally biased region" description="Pro residues" evidence="1">
    <location>
        <begin position="34"/>
        <end position="44"/>
    </location>
</feature>
<keyword evidence="2" id="KW-0812">Transmembrane</keyword>
<protein>
    <submittedName>
        <fullName evidence="3">Uncharacterized protein</fullName>
    </submittedName>
</protein>